<dbReference type="EMBL" id="SGUG01000010">
    <property type="protein sequence ID" value="MDG0862480.1"/>
    <property type="molecule type" value="Genomic_DNA"/>
</dbReference>
<dbReference type="Proteomes" id="UP001152766">
    <property type="component" value="Unassembled WGS sequence"/>
</dbReference>
<reference evidence="2" key="1">
    <citation type="submission" date="2019-02" db="EMBL/GenBank/DDBJ databases">
        <title>Draft genome of the type strain Pelomonas aquatica CCUG 52575T.</title>
        <authorList>
            <person name="Gomila M."/>
            <person name="Lalucat J."/>
        </authorList>
    </citation>
    <scope>NUCLEOTIDE SEQUENCE</scope>
    <source>
        <strain evidence="2">CCUG 52575</strain>
    </source>
</reference>
<dbReference type="GO" id="GO:0008081">
    <property type="term" value="F:phosphoric diester hydrolase activity"/>
    <property type="evidence" value="ECO:0007669"/>
    <property type="project" value="UniProtKB-ARBA"/>
</dbReference>
<proteinExistence type="predicted"/>
<dbReference type="Pfam" id="PF13487">
    <property type="entry name" value="HD_5"/>
    <property type="match status" value="1"/>
</dbReference>
<gene>
    <name evidence="2" type="ORF">EXJ73_08350</name>
</gene>
<accession>A0A9X4LKC0</accession>
<dbReference type="RefSeq" id="WP_268150840.1">
    <property type="nucleotide sequence ID" value="NZ_JAPPUW010000010.1"/>
</dbReference>
<protein>
    <recommendedName>
        <fullName evidence="1">HD-GYP domain-containing protein</fullName>
    </recommendedName>
</protein>
<evidence type="ECO:0000313" key="2">
    <source>
        <dbReference type="EMBL" id="MDG0862480.1"/>
    </source>
</evidence>
<organism evidence="2 3">
    <name type="scientific">Pelomonas aquatica</name>
    <dbReference type="NCBI Taxonomy" id="431058"/>
    <lineage>
        <taxon>Bacteria</taxon>
        <taxon>Pseudomonadati</taxon>
        <taxon>Pseudomonadota</taxon>
        <taxon>Betaproteobacteria</taxon>
        <taxon>Burkholderiales</taxon>
        <taxon>Sphaerotilaceae</taxon>
        <taxon>Roseateles</taxon>
    </lineage>
</organism>
<dbReference type="PANTHER" id="PTHR43155:SF2">
    <property type="entry name" value="CYCLIC DI-GMP PHOSPHODIESTERASE PA4108"/>
    <property type="match status" value="1"/>
</dbReference>
<evidence type="ECO:0000313" key="3">
    <source>
        <dbReference type="Proteomes" id="UP001152766"/>
    </source>
</evidence>
<dbReference type="CDD" id="cd00077">
    <property type="entry name" value="HDc"/>
    <property type="match status" value="1"/>
</dbReference>
<name>A0A9X4LKC0_9BURK</name>
<dbReference type="Gene3D" id="1.10.3210.10">
    <property type="entry name" value="Hypothetical protein af1432"/>
    <property type="match status" value="1"/>
</dbReference>
<dbReference type="InterPro" id="IPR037522">
    <property type="entry name" value="HD_GYP_dom"/>
</dbReference>
<evidence type="ECO:0000259" key="1">
    <source>
        <dbReference type="PROSITE" id="PS51832"/>
    </source>
</evidence>
<keyword evidence="3" id="KW-1185">Reference proteome</keyword>
<dbReference type="AlphaFoldDB" id="A0A9X4LKC0"/>
<comment type="caution">
    <text evidence="2">The sequence shown here is derived from an EMBL/GenBank/DDBJ whole genome shotgun (WGS) entry which is preliminary data.</text>
</comment>
<feature type="domain" description="HD-GYP" evidence="1">
    <location>
        <begin position="1"/>
        <end position="139"/>
    </location>
</feature>
<dbReference type="InterPro" id="IPR003607">
    <property type="entry name" value="HD/PDEase_dom"/>
</dbReference>
<sequence>MSRTAASAGQVNPHYLDPAFLRRGAPLQAEQWRQIVSHPVIGHHVLRHLDGGGAELAELVLGHHERLDGFGYPRGLRGEQFTPATQALAVAEWLTGLMEQGPGAGIHAGIATKLIPGEFGEPVLELLRAAPAPAARRRA</sequence>
<dbReference type="PROSITE" id="PS51832">
    <property type="entry name" value="HD_GYP"/>
    <property type="match status" value="1"/>
</dbReference>
<dbReference type="PANTHER" id="PTHR43155">
    <property type="entry name" value="CYCLIC DI-GMP PHOSPHODIESTERASE PA4108-RELATED"/>
    <property type="match status" value="1"/>
</dbReference>